<keyword evidence="7 10" id="KW-0406">Ion transport</keyword>
<dbReference type="EMBL" id="DXCX01000015">
    <property type="protein sequence ID" value="HIY72558.1"/>
    <property type="molecule type" value="Genomic_DNA"/>
</dbReference>
<comment type="subunit">
    <text evidence="10">Homopentamer.</text>
</comment>
<dbReference type="GO" id="GO:0008381">
    <property type="term" value="F:mechanosensitive monoatomic ion channel activity"/>
    <property type="evidence" value="ECO:0007669"/>
    <property type="project" value="UniProtKB-UniRule"/>
</dbReference>
<evidence type="ECO:0000256" key="5">
    <source>
        <dbReference type="ARBA" id="ARBA00022692"/>
    </source>
</evidence>
<protein>
    <recommendedName>
        <fullName evidence="10">Large-conductance mechanosensitive channel</fullName>
    </recommendedName>
</protein>
<dbReference type="InterPro" id="IPR037673">
    <property type="entry name" value="MSC/AndL"/>
</dbReference>
<dbReference type="PANTHER" id="PTHR30266">
    <property type="entry name" value="MECHANOSENSITIVE CHANNEL MSCL"/>
    <property type="match status" value="1"/>
</dbReference>
<dbReference type="Proteomes" id="UP000886824">
    <property type="component" value="Unassembled WGS sequence"/>
</dbReference>
<evidence type="ECO:0000256" key="3">
    <source>
        <dbReference type="ARBA" id="ARBA00022448"/>
    </source>
</evidence>
<evidence type="ECO:0000256" key="8">
    <source>
        <dbReference type="ARBA" id="ARBA00023136"/>
    </source>
</evidence>
<keyword evidence="3 10" id="KW-0813">Transport</keyword>
<evidence type="ECO:0000313" key="12">
    <source>
        <dbReference type="Proteomes" id="UP000886824"/>
    </source>
</evidence>
<evidence type="ECO:0000256" key="9">
    <source>
        <dbReference type="ARBA" id="ARBA00023303"/>
    </source>
</evidence>
<evidence type="ECO:0000256" key="7">
    <source>
        <dbReference type="ARBA" id="ARBA00023065"/>
    </source>
</evidence>
<sequence>MREKTGGFFAEFRKFIARGNVMDMAVGVIIGGAFKSIADSLTADILMPLLGILTNQITFSNLAVNVGGAVIGYGKFLEAVLNFLIMAFAVFCIVKAINSFHRRLERQETAQAAAPAPSQEERLLTEIRDLLKAQKEER</sequence>
<dbReference type="PRINTS" id="PR01264">
    <property type="entry name" value="MECHCHANNEL"/>
</dbReference>
<dbReference type="Pfam" id="PF01741">
    <property type="entry name" value="MscL"/>
    <property type="match status" value="1"/>
</dbReference>
<comment type="similarity">
    <text evidence="2 10">Belongs to the MscL family.</text>
</comment>
<keyword evidence="8 10" id="KW-0472">Membrane</keyword>
<dbReference type="PANTHER" id="PTHR30266:SF2">
    <property type="entry name" value="LARGE-CONDUCTANCE MECHANOSENSITIVE CHANNEL"/>
    <property type="match status" value="1"/>
</dbReference>
<dbReference type="SUPFAM" id="SSF81330">
    <property type="entry name" value="Gated mechanosensitive channel"/>
    <property type="match status" value="1"/>
</dbReference>
<comment type="function">
    <text evidence="10">Channel that opens in response to stretch forces in the membrane lipid bilayer. May participate in the regulation of osmotic pressure changes within the cell.</text>
</comment>
<feature type="transmembrane region" description="Helical" evidence="10">
    <location>
        <begin position="79"/>
        <end position="97"/>
    </location>
</feature>
<dbReference type="InterPro" id="IPR036019">
    <property type="entry name" value="MscL_channel"/>
</dbReference>
<dbReference type="PROSITE" id="PS01327">
    <property type="entry name" value="MSCL"/>
    <property type="match status" value="1"/>
</dbReference>
<keyword evidence="6 10" id="KW-1133">Transmembrane helix</keyword>
<evidence type="ECO:0000256" key="1">
    <source>
        <dbReference type="ARBA" id="ARBA00004651"/>
    </source>
</evidence>
<keyword evidence="5 10" id="KW-0812">Transmembrane</keyword>
<feature type="transmembrane region" description="Helical" evidence="10">
    <location>
        <begin position="21"/>
        <end position="38"/>
    </location>
</feature>
<name>A0A9D1Z274_9FIRM</name>
<dbReference type="InterPro" id="IPR019823">
    <property type="entry name" value="Mechanosensitive_channel_CS"/>
</dbReference>
<dbReference type="Gene3D" id="1.10.1200.120">
    <property type="entry name" value="Large-conductance mechanosensitive channel, MscL, domain 1"/>
    <property type="match status" value="1"/>
</dbReference>
<dbReference type="NCBIfam" id="TIGR00220">
    <property type="entry name" value="mscL"/>
    <property type="match status" value="1"/>
</dbReference>
<dbReference type="NCBIfam" id="NF001843">
    <property type="entry name" value="PRK00567.1-4"/>
    <property type="match status" value="1"/>
</dbReference>
<evidence type="ECO:0000313" key="11">
    <source>
        <dbReference type="EMBL" id="HIY72558.1"/>
    </source>
</evidence>
<dbReference type="HAMAP" id="MF_00115">
    <property type="entry name" value="MscL"/>
    <property type="match status" value="1"/>
</dbReference>
<proteinExistence type="inferred from homology"/>
<reference evidence="11" key="1">
    <citation type="journal article" date="2021" name="PeerJ">
        <title>Extensive microbial diversity within the chicken gut microbiome revealed by metagenomics and culture.</title>
        <authorList>
            <person name="Gilroy R."/>
            <person name="Ravi A."/>
            <person name="Getino M."/>
            <person name="Pursley I."/>
            <person name="Horton D.L."/>
            <person name="Alikhan N.F."/>
            <person name="Baker D."/>
            <person name="Gharbi K."/>
            <person name="Hall N."/>
            <person name="Watson M."/>
            <person name="Adriaenssens E.M."/>
            <person name="Foster-Nyarko E."/>
            <person name="Jarju S."/>
            <person name="Secka A."/>
            <person name="Antonio M."/>
            <person name="Oren A."/>
            <person name="Chaudhuri R.R."/>
            <person name="La Ragione R."/>
            <person name="Hildebrand F."/>
            <person name="Pallen M.J."/>
        </authorList>
    </citation>
    <scope>NUCLEOTIDE SEQUENCE</scope>
    <source>
        <strain evidence="11">CHK33-7979</strain>
    </source>
</reference>
<dbReference type="InterPro" id="IPR001185">
    <property type="entry name" value="MS_channel"/>
</dbReference>
<comment type="subcellular location">
    <subcellularLocation>
        <location evidence="1 10">Cell membrane</location>
        <topology evidence="1 10">Multi-pass membrane protein</topology>
    </subcellularLocation>
</comment>
<evidence type="ECO:0000256" key="6">
    <source>
        <dbReference type="ARBA" id="ARBA00022989"/>
    </source>
</evidence>
<reference evidence="11" key="2">
    <citation type="submission" date="2021-04" db="EMBL/GenBank/DDBJ databases">
        <authorList>
            <person name="Gilroy R."/>
        </authorList>
    </citation>
    <scope>NUCLEOTIDE SEQUENCE</scope>
    <source>
        <strain evidence="11">CHK33-7979</strain>
    </source>
</reference>
<comment type="caution">
    <text evidence="11">The sequence shown here is derived from an EMBL/GenBank/DDBJ whole genome shotgun (WGS) entry which is preliminary data.</text>
</comment>
<dbReference type="AlphaFoldDB" id="A0A9D1Z274"/>
<keyword evidence="4 10" id="KW-1003">Cell membrane</keyword>
<gene>
    <name evidence="10 11" type="primary">mscL</name>
    <name evidence="11" type="ORF">H9826_01105</name>
</gene>
<keyword evidence="9 10" id="KW-0407">Ion channel</keyword>
<evidence type="ECO:0000256" key="10">
    <source>
        <dbReference type="HAMAP-Rule" id="MF_00115"/>
    </source>
</evidence>
<evidence type="ECO:0000256" key="2">
    <source>
        <dbReference type="ARBA" id="ARBA00007254"/>
    </source>
</evidence>
<dbReference type="GO" id="GO:0005886">
    <property type="term" value="C:plasma membrane"/>
    <property type="evidence" value="ECO:0007669"/>
    <property type="project" value="UniProtKB-SubCell"/>
</dbReference>
<evidence type="ECO:0000256" key="4">
    <source>
        <dbReference type="ARBA" id="ARBA00022475"/>
    </source>
</evidence>
<organism evidence="11 12">
    <name type="scientific">Candidatus Intestinimonas merdavium</name>
    <dbReference type="NCBI Taxonomy" id="2838622"/>
    <lineage>
        <taxon>Bacteria</taxon>
        <taxon>Bacillati</taxon>
        <taxon>Bacillota</taxon>
        <taxon>Clostridia</taxon>
        <taxon>Eubacteriales</taxon>
        <taxon>Intestinimonas</taxon>
    </lineage>
</organism>
<accession>A0A9D1Z274</accession>